<dbReference type="EMBL" id="JBBPBK010000004">
    <property type="protein sequence ID" value="KAK9287262.1"/>
    <property type="molecule type" value="Genomic_DNA"/>
</dbReference>
<organism evidence="1 2">
    <name type="scientific">Liquidambar formosana</name>
    <name type="common">Formosan gum</name>
    <dbReference type="NCBI Taxonomy" id="63359"/>
    <lineage>
        <taxon>Eukaryota</taxon>
        <taxon>Viridiplantae</taxon>
        <taxon>Streptophyta</taxon>
        <taxon>Embryophyta</taxon>
        <taxon>Tracheophyta</taxon>
        <taxon>Spermatophyta</taxon>
        <taxon>Magnoliopsida</taxon>
        <taxon>eudicotyledons</taxon>
        <taxon>Gunneridae</taxon>
        <taxon>Pentapetalae</taxon>
        <taxon>Saxifragales</taxon>
        <taxon>Altingiaceae</taxon>
        <taxon>Liquidambar</taxon>
    </lineage>
</organism>
<dbReference type="Proteomes" id="UP001415857">
    <property type="component" value="Unassembled WGS sequence"/>
</dbReference>
<reference evidence="1 2" key="1">
    <citation type="journal article" date="2024" name="Plant J.">
        <title>Genome sequences and population genomics reveal climatic adaptation and genomic divergence between two closely related sweetgum species.</title>
        <authorList>
            <person name="Xu W.Q."/>
            <person name="Ren C.Q."/>
            <person name="Zhang X.Y."/>
            <person name="Comes H.P."/>
            <person name="Liu X.H."/>
            <person name="Li Y.G."/>
            <person name="Kettle C.J."/>
            <person name="Jalonen R."/>
            <person name="Gaisberger H."/>
            <person name="Ma Y.Z."/>
            <person name="Qiu Y.X."/>
        </authorList>
    </citation>
    <scope>NUCLEOTIDE SEQUENCE [LARGE SCALE GENOMIC DNA]</scope>
    <source>
        <strain evidence="1">Hangzhou</strain>
    </source>
</reference>
<evidence type="ECO:0000313" key="2">
    <source>
        <dbReference type="Proteomes" id="UP001415857"/>
    </source>
</evidence>
<name>A0AAP0RYG7_LIQFO</name>
<accession>A0AAP0RYG7</accession>
<gene>
    <name evidence="1" type="ORF">L1049_015675</name>
</gene>
<sequence>MVEVMVRFANGRGGVHALDDLDDFRREVEDKGFDVDEASFWYSRGIGSKKIGFEERTPLVIDNGKVDLNRVCGVDEVIALHCAAVDNGES</sequence>
<comment type="caution">
    <text evidence="1">The sequence shown here is derived from an EMBL/GenBank/DDBJ whole genome shotgun (WGS) entry which is preliminary data.</text>
</comment>
<dbReference type="AlphaFoldDB" id="A0AAP0RYG7"/>
<proteinExistence type="predicted"/>
<keyword evidence="2" id="KW-1185">Reference proteome</keyword>
<evidence type="ECO:0000313" key="1">
    <source>
        <dbReference type="EMBL" id="KAK9287262.1"/>
    </source>
</evidence>
<protein>
    <submittedName>
        <fullName evidence="1">Uncharacterized protein</fullName>
    </submittedName>
</protein>